<accession>A0AAD3S016</accession>
<proteinExistence type="predicted"/>
<keyword evidence="1" id="KW-0732">Signal</keyword>
<gene>
    <name evidence="2" type="ORF">Nepgr_003723</name>
</gene>
<evidence type="ECO:0008006" key="4">
    <source>
        <dbReference type="Google" id="ProtNLM"/>
    </source>
</evidence>
<evidence type="ECO:0000313" key="2">
    <source>
        <dbReference type="EMBL" id="GMH01884.1"/>
    </source>
</evidence>
<comment type="caution">
    <text evidence="2">The sequence shown here is derived from an EMBL/GenBank/DDBJ whole genome shotgun (WGS) entry which is preliminary data.</text>
</comment>
<feature type="signal peptide" evidence="1">
    <location>
        <begin position="1"/>
        <end position="23"/>
    </location>
</feature>
<dbReference type="AlphaFoldDB" id="A0AAD3S016"/>
<sequence>MSLNLPKILIDVILSCISSSSFAVLFNGKATESFNPTCGPRQGNPLSPYLFPICIEHLSHMINPKVKRAPGRLSRPGGEAPLPTYCLLITFTSLKLAKTRCFLTNEIPNRFCLASDERFNGQKSEIYISPHVDRKMARRFRVSAASNLSKTMVNIWAAGLAMADFSRLTLRMWWERSLHGLEIVRPNISQPRVMLLLFK</sequence>
<dbReference type="EMBL" id="BSYO01000003">
    <property type="protein sequence ID" value="GMH01884.1"/>
    <property type="molecule type" value="Genomic_DNA"/>
</dbReference>
<name>A0AAD3S016_NEPGR</name>
<keyword evidence="3" id="KW-1185">Reference proteome</keyword>
<organism evidence="2 3">
    <name type="scientific">Nepenthes gracilis</name>
    <name type="common">Slender pitcher plant</name>
    <dbReference type="NCBI Taxonomy" id="150966"/>
    <lineage>
        <taxon>Eukaryota</taxon>
        <taxon>Viridiplantae</taxon>
        <taxon>Streptophyta</taxon>
        <taxon>Embryophyta</taxon>
        <taxon>Tracheophyta</taxon>
        <taxon>Spermatophyta</taxon>
        <taxon>Magnoliopsida</taxon>
        <taxon>eudicotyledons</taxon>
        <taxon>Gunneridae</taxon>
        <taxon>Pentapetalae</taxon>
        <taxon>Caryophyllales</taxon>
        <taxon>Nepenthaceae</taxon>
        <taxon>Nepenthes</taxon>
    </lineage>
</organism>
<evidence type="ECO:0000313" key="3">
    <source>
        <dbReference type="Proteomes" id="UP001279734"/>
    </source>
</evidence>
<dbReference type="Proteomes" id="UP001279734">
    <property type="component" value="Unassembled WGS sequence"/>
</dbReference>
<evidence type="ECO:0000256" key="1">
    <source>
        <dbReference type="SAM" id="SignalP"/>
    </source>
</evidence>
<protein>
    <recommendedName>
        <fullName evidence="4">Reverse transcriptase domain-containing protein</fullName>
    </recommendedName>
</protein>
<reference evidence="2" key="1">
    <citation type="submission" date="2023-05" db="EMBL/GenBank/DDBJ databases">
        <title>Nepenthes gracilis genome sequencing.</title>
        <authorList>
            <person name="Fukushima K."/>
        </authorList>
    </citation>
    <scope>NUCLEOTIDE SEQUENCE</scope>
    <source>
        <strain evidence="2">SING2019-196</strain>
    </source>
</reference>
<feature type="chain" id="PRO_5042267544" description="Reverse transcriptase domain-containing protein" evidence="1">
    <location>
        <begin position="24"/>
        <end position="199"/>
    </location>
</feature>